<reference evidence="5 8" key="2">
    <citation type="submission" date="2019-07" db="EMBL/GenBank/DDBJ databases">
        <title>Whole genome shotgun sequence of Myxococcus fulvus NBRC 100333.</title>
        <authorList>
            <person name="Hosoyama A."/>
            <person name="Uohara A."/>
            <person name="Ohji S."/>
            <person name="Ichikawa N."/>
        </authorList>
    </citation>
    <scope>NUCLEOTIDE SEQUENCE [LARGE SCALE GENOMIC DNA]</scope>
    <source>
        <strain evidence="5 8">NBRC 100333</strain>
    </source>
</reference>
<comment type="caution">
    <text evidence="5">The sequence shown here is derived from an EMBL/GenBank/DDBJ whole genome shotgun (WGS) entry which is preliminary data.</text>
</comment>
<evidence type="ECO:0000256" key="2">
    <source>
        <dbReference type="ARBA" id="ARBA00022825"/>
    </source>
</evidence>
<dbReference type="PANTHER" id="PTHR42776">
    <property type="entry name" value="SERINE PEPTIDASE S9 FAMILY MEMBER"/>
    <property type="match status" value="1"/>
</dbReference>
<feature type="domain" description="Peptidase S9 prolyl oligopeptidase catalytic" evidence="4">
    <location>
        <begin position="455"/>
        <end position="665"/>
    </location>
</feature>
<dbReference type="SUPFAM" id="SSF82171">
    <property type="entry name" value="DPP6 N-terminal domain-like"/>
    <property type="match status" value="1"/>
</dbReference>
<organism evidence="5 8">
    <name type="scientific">Myxococcus fulvus</name>
    <dbReference type="NCBI Taxonomy" id="33"/>
    <lineage>
        <taxon>Bacteria</taxon>
        <taxon>Pseudomonadati</taxon>
        <taxon>Myxococcota</taxon>
        <taxon>Myxococcia</taxon>
        <taxon>Myxococcales</taxon>
        <taxon>Cystobacterineae</taxon>
        <taxon>Myxococcaceae</taxon>
        <taxon>Myxococcus</taxon>
    </lineage>
</organism>
<evidence type="ECO:0000259" key="4">
    <source>
        <dbReference type="Pfam" id="PF00326"/>
    </source>
</evidence>
<evidence type="ECO:0000256" key="1">
    <source>
        <dbReference type="ARBA" id="ARBA00022801"/>
    </source>
</evidence>
<dbReference type="PRINTS" id="PR00862">
    <property type="entry name" value="PROLIGOPTASE"/>
</dbReference>
<dbReference type="EMBL" id="FOIB01000001">
    <property type="protein sequence ID" value="SES81008.1"/>
    <property type="molecule type" value="Genomic_DNA"/>
</dbReference>
<dbReference type="EMBL" id="BJXR01000025">
    <property type="protein sequence ID" value="GEN07752.1"/>
    <property type="molecule type" value="Genomic_DNA"/>
</dbReference>
<protein>
    <submittedName>
        <fullName evidence="6">Dipeptidyl aminopeptidase/acylaminoacyl peptidase</fullName>
    </submittedName>
    <submittedName>
        <fullName evidence="5">Peptidase S9 family protein</fullName>
    </submittedName>
</protein>
<keyword evidence="1" id="KW-0378">Hydrolase</keyword>
<dbReference type="Gene3D" id="2.120.10.30">
    <property type="entry name" value="TolB, C-terminal domain"/>
    <property type="match status" value="1"/>
</dbReference>
<dbReference type="OrthoDB" id="4269629at2"/>
<keyword evidence="6" id="KW-0645">Protease</keyword>
<feature type="signal peptide" evidence="3">
    <location>
        <begin position="1"/>
        <end position="21"/>
    </location>
</feature>
<dbReference type="InterPro" id="IPR011042">
    <property type="entry name" value="6-blade_b-propeller_TolB-like"/>
</dbReference>
<dbReference type="AlphaFoldDB" id="A0A511T299"/>
<dbReference type="PANTHER" id="PTHR42776:SF27">
    <property type="entry name" value="DIPEPTIDYL PEPTIDASE FAMILY MEMBER 6"/>
    <property type="match status" value="1"/>
</dbReference>
<dbReference type="Pfam" id="PF00326">
    <property type="entry name" value="Peptidase_S9"/>
    <property type="match status" value="1"/>
</dbReference>
<dbReference type="InterPro" id="IPR015943">
    <property type="entry name" value="WD40/YVTN_repeat-like_dom_sf"/>
</dbReference>
<feature type="chain" id="PRO_5022743671" evidence="3">
    <location>
        <begin position="22"/>
        <end position="673"/>
    </location>
</feature>
<dbReference type="GO" id="GO:0004252">
    <property type="term" value="F:serine-type endopeptidase activity"/>
    <property type="evidence" value="ECO:0007669"/>
    <property type="project" value="InterPro"/>
</dbReference>
<keyword evidence="3" id="KW-0732">Signal</keyword>
<dbReference type="SUPFAM" id="SSF53474">
    <property type="entry name" value="alpha/beta-Hydrolases"/>
    <property type="match status" value="1"/>
</dbReference>
<proteinExistence type="predicted"/>
<dbReference type="Gene3D" id="3.40.50.1820">
    <property type="entry name" value="alpha/beta hydrolase"/>
    <property type="match status" value="1"/>
</dbReference>
<evidence type="ECO:0000313" key="5">
    <source>
        <dbReference type="EMBL" id="GEN07752.1"/>
    </source>
</evidence>
<sequence>MNPGLIPLVVSLLWTQAPAPAATPAAAQGAAAKPSQVPGIAPLPGQPNVWVSNVPPVPDALRRRMEQYLESRTAALSDASDDGKQLLITTRFADTNQLHVVEMPMGARTQITFAKEPINRAVFQPGDANVVYYLQDKGGGEFFQVFKLDRRTGRSELLTDGKSRHEALRVSSDGRWLAYAGTGRNGKDTDVYVASTSEPTKARRLTELEGTYSPQEFSADGSKLLVQRFRAADDSDLFVVDVASGERRQLTPSEGKGSVDGATFTKDGQGVYLVTDRYSDFSELYLLDTRTAPTAQPPASLTKSVRWSVTDLALSPDGRKLAVAFNEDGYTTVSLLDTRTRALSALTTLPKGVGGGLKFPRKRSDVLALSLGSARSPMDVWTVDLKSRKPTRWTRSEVGGLDTEAFVEPTLVRYPSTDGVQVPALLYVPRNTGGKKVPVVVSFHGGPEGQSRPMFSNFTQFIAGELGMAVLVPNVRGSDGYGKAYRAMDDGVKREQSLKDIGATLDFIASRPELDATRVGVSGGSYGGYMTLASVAFYPDRFKAAVDVVGISSLPSFLQNTQAYRRDLRRAEYGDERIPEVRRVQERISPLGSVDKIRAALFVQQGANDPRVPQSEAEQIVQAVRQRSPDVWYMLATDEGHGFQKKPTRDYAQMTTMMFFEKHLGPPQAPAPK</sequence>
<dbReference type="GO" id="GO:0004177">
    <property type="term" value="F:aminopeptidase activity"/>
    <property type="evidence" value="ECO:0007669"/>
    <property type="project" value="UniProtKB-KW"/>
</dbReference>
<name>A0A511T299_MYXFU</name>
<evidence type="ECO:0000313" key="6">
    <source>
        <dbReference type="EMBL" id="SES81008.1"/>
    </source>
</evidence>
<dbReference type="STRING" id="1334629.MFUL124B02_02000"/>
<dbReference type="InterPro" id="IPR011659">
    <property type="entry name" value="WD40"/>
</dbReference>
<dbReference type="InterPro" id="IPR001375">
    <property type="entry name" value="Peptidase_S9_cat"/>
</dbReference>
<dbReference type="RefSeq" id="WP_083559484.1">
    <property type="nucleotide sequence ID" value="NZ_BJXR01000025.1"/>
</dbReference>
<gene>
    <name evidence="5" type="ORF">MFU01_27890</name>
    <name evidence="6" type="ORF">SAMN05443572_101223</name>
</gene>
<reference evidence="6 7" key="1">
    <citation type="submission" date="2016-10" db="EMBL/GenBank/DDBJ databases">
        <authorList>
            <person name="Varghese N."/>
            <person name="Submissions S."/>
        </authorList>
    </citation>
    <scope>NUCLEOTIDE SEQUENCE [LARGE SCALE GENOMIC DNA]</scope>
    <source>
        <strain evidence="6 7">DSM 16525</strain>
    </source>
</reference>
<dbReference type="Proteomes" id="UP000183760">
    <property type="component" value="Unassembled WGS sequence"/>
</dbReference>
<dbReference type="Proteomes" id="UP000321514">
    <property type="component" value="Unassembled WGS sequence"/>
</dbReference>
<dbReference type="Pfam" id="PF07676">
    <property type="entry name" value="PD40"/>
    <property type="match status" value="1"/>
</dbReference>
<evidence type="ECO:0000313" key="8">
    <source>
        <dbReference type="Proteomes" id="UP000321514"/>
    </source>
</evidence>
<accession>A0A511T299</accession>
<dbReference type="InterPro" id="IPR029058">
    <property type="entry name" value="AB_hydrolase_fold"/>
</dbReference>
<dbReference type="InterPro" id="IPR002470">
    <property type="entry name" value="Peptidase_S9A"/>
</dbReference>
<evidence type="ECO:0000313" key="7">
    <source>
        <dbReference type="Proteomes" id="UP000183760"/>
    </source>
</evidence>
<dbReference type="Gene3D" id="2.130.10.10">
    <property type="entry name" value="YVTN repeat-like/Quinoprotein amine dehydrogenase"/>
    <property type="match status" value="1"/>
</dbReference>
<keyword evidence="2" id="KW-0720">Serine protease</keyword>
<keyword evidence="7" id="KW-1185">Reference proteome</keyword>
<evidence type="ECO:0000256" key="3">
    <source>
        <dbReference type="SAM" id="SignalP"/>
    </source>
</evidence>
<keyword evidence="6" id="KW-0031">Aminopeptidase</keyword>
<dbReference type="GO" id="GO:0006508">
    <property type="term" value="P:proteolysis"/>
    <property type="evidence" value="ECO:0007669"/>
    <property type="project" value="InterPro"/>
</dbReference>